<dbReference type="Pfam" id="PF03004">
    <property type="entry name" value="Transposase_24"/>
    <property type="match status" value="1"/>
</dbReference>
<organism evidence="1 2">
    <name type="scientific">Arachis hypogaea</name>
    <name type="common">Peanut</name>
    <dbReference type="NCBI Taxonomy" id="3818"/>
    <lineage>
        <taxon>Eukaryota</taxon>
        <taxon>Viridiplantae</taxon>
        <taxon>Streptophyta</taxon>
        <taxon>Embryophyta</taxon>
        <taxon>Tracheophyta</taxon>
        <taxon>Spermatophyta</taxon>
        <taxon>Magnoliopsida</taxon>
        <taxon>eudicotyledons</taxon>
        <taxon>Gunneridae</taxon>
        <taxon>Pentapetalae</taxon>
        <taxon>rosids</taxon>
        <taxon>fabids</taxon>
        <taxon>Fabales</taxon>
        <taxon>Fabaceae</taxon>
        <taxon>Papilionoideae</taxon>
        <taxon>50 kb inversion clade</taxon>
        <taxon>dalbergioids sensu lato</taxon>
        <taxon>Dalbergieae</taxon>
        <taxon>Pterocarpus clade</taxon>
        <taxon>Arachis</taxon>
    </lineage>
</organism>
<sequence length="118" mass="13851">MANSCLQKCVGKLLETDQKWKNIRKKARKNRASLLGGSVYCGGSIPLSSTIERMKKQLGRTPTHEEVFKETHTLKSDKSKWVDKRSQDTHVRYSINKFRLNMPRLKHREWSYNQLMKT</sequence>
<gene>
    <name evidence="1" type="ORF">Ahy_B03g064000</name>
</gene>
<dbReference type="AlphaFoldDB" id="A0A444ZYF7"/>
<keyword evidence="2" id="KW-1185">Reference proteome</keyword>
<proteinExistence type="predicted"/>
<dbReference type="EMBL" id="SDMP01000013">
    <property type="protein sequence ID" value="RYR19265.1"/>
    <property type="molecule type" value="Genomic_DNA"/>
</dbReference>
<dbReference type="Proteomes" id="UP000289738">
    <property type="component" value="Chromosome B03"/>
</dbReference>
<protein>
    <submittedName>
        <fullName evidence="1">Uncharacterized protein</fullName>
    </submittedName>
</protein>
<name>A0A444ZYF7_ARAHY</name>
<evidence type="ECO:0000313" key="2">
    <source>
        <dbReference type="Proteomes" id="UP000289738"/>
    </source>
</evidence>
<accession>A0A444ZYF7</accession>
<evidence type="ECO:0000313" key="1">
    <source>
        <dbReference type="EMBL" id="RYR19265.1"/>
    </source>
</evidence>
<reference evidence="1 2" key="1">
    <citation type="submission" date="2019-01" db="EMBL/GenBank/DDBJ databases">
        <title>Sequencing of cultivated peanut Arachis hypogaea provides insights into genome evolution and oil improvement.</title>
        <authorList>
            <person name="Chen X."/>
        </authorList>
    </citation>
    <scope>NUCLEOTIDE SEQUENCE [LARGE SCALE GENOMIC DNA]</scope>
    <source>
        <strain evidence="2">cv. Fuhuasheng</strain>
        <tissue evidence="1">Leaves</tissue>
    </source>
</reference>
<comment type="caution">
    <text evidence="1">The sequence shown here is derived from an EMBL/GenBank/DDBJ whole genome shotgun (WGS) entry which is preliminary data.</text>
</comment>
<dbReference type="InterPro" id="IPR004252">
    <property type="entry name" value="Probable_transposase_24"/>
</dbReference>